<evidence type="ECO:0000256" key="1">
    <source>
        <dbReference type="SAM" id="Phobius"/>
    </source>
</evidence>
<organism evidence="2 3">
    <name type="scientific">Patella caerulea</name>
    <name type="common">Rayed Mediterranean limpet</name>
    <dbReference type="NCBI Taxonomy" id="87958"/>
    <lineage>
        <taxon>Eukaryota</taxon>
        <taxon>Metazoa</taxon>
        <taxon>Spiralia</taxon>
        <taxon>Lophotrochozoa</taxon>
        <taxon>Mollusca</taxon>
        <taxon>Gastropoda</taxon>
        <taxon>Patellogastropoda</taxon>
        <taxon>Patelloidea</taxon>
        <taxon>Patellidae</taxon>
        <taxon>Patella</taxon>
    </lineage>
</organism>
<sequence length="187" mass="21782">MSTYLREIHCLLDCLMSKTQDSPSPVFSDILFIGACYMWFFPELRRIFRRRFIKKSFKFVSFITSVGVTSFLMLVVTAAQARSAFCRYLRPIMNEMSPDRLRAIGILLMFFFVIFNVFLSRTVRDTANSMCRVFTDIRRIDRGKGALLPNVRDFVALPPKSRSITKRPQRLPANWKKITRSGTIYGH</sequence>
<evidence type="ECO:0000313" key="2">
    <source>
        <dbReference type="EMBL" id="KAK6189145.1"/>
    </source>
</evidence>
<keyword evidence="3" id="KW-1185">Reference proteome</keyword>
<keyword evidence="1" id="KW-1133">Transmembrane helix</keyword>
<accession>A0AAN8PZ37</accession>
<dbReference type="EMBL" id="JAZGQO010000003">
    <property type="protein sequence ID" value="KAK6189145.1"/>
    <property type="molecule type" value="Genomic_DNA"/>
</dbReference>
<comment type="caution">
    <text evidence="2">The sequence shown here is derived from an EMBL/GenBank/DDBJ whole genome shotgun (WGS) entry which is preliminary data.</text>
</comment>
<dbReference type="AlphaFoldDB" id="A0AAN8PZ37"/>
<feature type="transmembrane region" description="Helical" evidence="1">
    <location>
        <begin position="101"/>
        <end position="119"/>
    </location>
</feature>
<gene>
    <name evidence="2" type="ORF">SNE40_005178</name>
</gene>
<name>A0AAN8PZ37_PATCE</name>
<keyword evidence="1" id="KW-0812">Transmembrane</keyword>
<dbReference type="Proteomes" id="UP001347796">
    <property type="component" value="Unassembled WGS sequence"/>
</dbReference>
<feature type="transmembrane region" description="Helical" evidence="1">
    <location>
        <begin position="56"/>
        <end position="81"/>
    </location>
</feature>
<protein>
    <submittedName>
        <fullName evidence="2">Uncharacterized protein</fullName>
    </submittedName>
</protein>
<keyword evidence="1" id="KW-0472">Membrane</keyword>
<proteinExistence type="predicted"/>
<reference evidence="2 3" key="1">
    <citation type="submission" date="2024-01" db="EMBL/GenBank/DDBJ databases">
        <title>The genome of the rayed Mediterranean limpet Patella caerulea (Linnaeus, 1758).</title>
        <authorList>
            <person name="Anh-Thu Weber A."/>
            <person name="Halstead-Nussloch G."/>
        </authorList>
    </citation>
    <scope>NUCLEOTIDE SEQUENCE [LARGE SCALE GENOMIC DNA]</scope>
    <source>
        <strain evidence="2">AATW-2023a</strain>
        <tissue evidence="2">Whole specimen</tissue>
    </source>
</reference>
<evidence type="ECO:0000313" key="3">
    <source>
        <dbReference type="Proteomes" id="UP001347796"/>
    </source>
</evidence>